<organism evidence="5 6">
    <name type="scientific">Paracoccus tegillarcae</name>
    <dbReference type="NCBI Taxonomy" id="1529068"/>
    <lineage>
        <taxon>Bacteria</taxon>
        <taxon>Pseudomonadati</taxon>
        <taxon>Pseudomonadota</taxon>
        <taxon>Alphaproteobacteria</taxon>
        <taxon>Rhodobacterales</taxon>
        <taxon>Paracoccaceae</taxon>
        <taxon>Paracoccus</taxon>
    </lineage>
</organism>
<dbReference type="Pfam" id="PF00392">
    <property type="entry name" value="GntR"/>
    <property type="match status" value="1"/>
</dbReference>
<dbReference type="EMBL" id="CP025408">
    <property type="protein sequence ID" value="AUH32325.1"/>
    <property type="molecule type" value="Genomic_DNA"/>
</dbReference>
<keyword evidence="6" id="KW-1185">Reference proteome</keyword>
<evidence type="ECO:0000256" key="3">
    <source>
        <dbReference type="ARBA" id="ARBA00023163"/>
    </source>
</evidence>
<dbReference type="SUPFAM" id="SSF46785">
    <property type="entry name" value="Winged helix' DNA-binding domain"/>
    <property type="match status" value="1"/>
</dbReference>
<dbReference type="InterPro" id="IPR050679">
    <property type="entry name" value="Bact_HTH_transcr_reg"/>
</dbReference>
<dbReference type="Gene3D" id="1.10.10.10">
    <property type="entry name" value="Winged helix-like DNA-binding domain superfamily/Winged helix DNA-binding domain"/>
    <property type="match status" value="1"/>
</dbReference>
<dbReference type="KEGG" id="paro:CUV01_01990"/>
<dbReference type="Pfam" id="PF07702">
    <property type="entry name" value="UTRA"/>
    <property type="match status" value="1"/>
</dbReference>
<sequence>MSDTFDELGDLEADGVGPLYLRLYRHIAEAIAGGRLQAGDTILPERELAARAGVSRVTVRRAIDELVRAGYLVQRRGSGTFVSAPIGRMEQALSVLSSFTEDMARRGQTAESRWISRSIATPSPDEIMALGLRSEDRISRLERVRSVEGMPLAIERASIPESLLPDPMAVEASLYDWLATAGNRPVSAVQRISAANVSRTDAPLLQIPEGAAVLRIERVSHLPSGKAVELTRSIYRGDAYDFAVELKWADSEERTQT</sequence>
<dbReference type="PRINTS" id="PR00035">
    <property type="entry name" value="HTHGNTR"/>
</dbReference>
<proteinExistence type="predicted"/>
<dbReference type="AlphaFoldDB" id="A0A2K9EL52"/>
<dbReference type="GO" id="GO:0003700">
    <property type="term" value="F:DNA-binding transcription factor activity"/>
    <property type="evidence" value="ECO:0007669"/>
    <property type="project" value="InterPro"/>
</dbReference>
<protein>
    <submittedName>
        <fullName evidence="5">GntR family transcriptional regulator</fullName>
    </submittedName>
</protein>
<feature type="domain" description="HTH gntR-type" evidence="4">
    <location>
        <begin position="17"/>
        <end position="85"/>
    </location>
</feature>
<dbReference type="PANTHER" id="PTHR44846">
    <property type="entry name" value="MANNOSYL-D-GLYCERATE TRANSPORT/METABOLISM SYSTEM REPRESSOR MNGR-RELATED"/>
    <property type="match status" value="1"/>
</dbReference>
<keyword evidence="3" id="KW-0804">Transcription</keyword>
<gene>
    <name evidence="5" type="ORF">CUV01_01990</name>
</gene>
<dbReference type="GO" id="GO:0003677">
    <property type="term" value="F:DNA binding"/>
    <property type="evidence" value="ECO:0007669"/>
    <property type="project" value="UniProtKB-KW"/>
</dbReference>
<dbReference type="InterPro" id="IPR036390">
    <property type="entry name" value="WH_DNA-bd_sf"/>
</dbReference>
<dbReference type="RefSeq" id="WP_101459003.1">
    <property type="nucleotide sequence ID" value="NZ_CP025408.1"/>
</dbReference>
<dbReference type="Gene3D" id="3.40.1410.10">
    <property type="entry name" value="Chorismate lyase-like"/>
    <property type="match status" value="1"/>
</dbReference>
<dbReference type="PANTHER" id="PTHR44846:SF1">
    <property type="entry name" value="MANNOSYL-D-GLYCERATE TRANSPORT_METABOLISM SYSTEM REPRESSOR MNGR-RELATED"/>
    <property type="match status" value="1"/>
</dbReference>
<dbReference type="InterPro" id="IPR000524">
    <property type="entry name" value="Tscrpt_reg_HTH_GntR"/>
</dbReference>
<evidence type="ECO:0000313" key="5">
    <source>
        <dbReference type="EMBL" id="AUH32325.1"/>
    </source>
</evidence>
<keyword evidence="1" id="KW-0805">Transcription regulation</keyword>
<dbReference type="InterPro" id="IPR011663">
    <property type="entry name" value="UTRA"/>
</dbReference>
<reference evidence="5 6" key="1">
    <citation type="submission" date="2017-12" db="EMBL/GenBank/DDBJ databases">
        <authorList>
            <person name="Hurst M.R.H."/>
        </authorList>
    </citation>
    <scope>NUCLEOTIDE SEQUENCE [LARGE SCALE GENOMIC DNA]</scope>
    <source>
        <strain evidence="5 6">BM15</strain>
    </source>
</reference>
<dbReference type="InterPro" id="IPR036388">
    <property type="entry name" value="WH-like_DNA-bd_sf"/>
</dbReference>
<evidence type="ECO:0000313" key="6">
    <source>
        <dbReference type="Proteomes" id="UP000233742"/>
    </source>
</evidence>
<dbReference type="SMART" id="SM00866">
    <property type="entry name" value="UTRA"/>
    <property type="match status" value="1"/>
</dbReference>
<dbReference type="OrthoDB" id="7173258at2"/>
<dbReference type="SMART" id="SM00345">
    <property type="entry name" value="HTH_GNTR"/>
    <property type="match status" value="1"/>
</dbReference>
<accession>A0A2K9EL52</accession>
<evidence type="ECO:0000256" key="1">
    <source>
        <dbReference type="ARBA" id="ARBA00023015"/>
    </source>
</evidence>
<dbReference type="SUPFAM" id="SSF64288">
    <property type="entry name" value="Chorismate lyase-like"/>
    <property type="match status" value="1"/>
</dbReference>
<dbReference type="GO" id="GO:0045892">
    <property type="term" value="P:negative regulation of DNA-templated transcription"/>
    <property type="evidence" value="ECO:0007669"/>
    <property type="project" value="TreeGrafter"/>
</dbReference>
<evidence type="ECO:0000259" key="4">
    <source>
        <dbReference type="PROSITE" id="PS50949"/>
    </source>
</evidence>
<dbReference type="CDD" id="cd07377">
    <property type="entry name" value="WHTH_GntR"/>
    <property type="match status" value="1"/>
</dbReference>
<name>A0A2K9EL52_9RHOB</name>
<evidence type="ECO:0000256" key="2">
    <source>
        <dbReference type="ARBA" id="ARBA00023125"/>
    </source>
</evidence>
<dbReference type="Proteomes" id="UP000233742">
    <property type="component" value="Chromosome"/>
</dbReference>
<dbReference type="PROSITE" id="PS50949">
    <property type="entry name" value="HTH_GNTR"/>
    <property type="match status" value="1"/>
</dbReference>
<keyword evidence="2" id="KW-0238">DNA-binding</keyword>
<dbReference type="InterPro" id="IPR028978">
    <property type="entry name" value="Chorismate_lyase_/UTRA_dom_sf"/>
</dbReference>